<organism evidence="1 2">
    <name type="scientific">Vermiconidia calcicola</name>
    <dbReference type="NCBI Taxonomy" id="1690605"/>
    <lineage>
        <taxon>Eukaryota</taxon>
        <taxon>Fungi</taxon>
        <taxon>Dikarya</taxon>
        <taxon>Ascomycota</taxon>
        <taxon>Pezizomycotina</taxon>
        <taxon>Dothideomycetes</taxon>
        <taxon>Dothideomycetidae</taxon>
        <taxon>Mycosphaerellales</taxon>
        <taxon>Extremaceae</taxon>
        <taxon>Vermiconidia</taxon>
    </lineage>
</organism>
<name>A0ACC3MZJ9_9PEZI</name>
<proteinExistence type="predicted"/>
<comment type="caution">
    <text evidence="1">The sequence shown here is derived from an EMBL/GenBank/DDBJ whole genome shotgun (WGS) entry which is preliminary data.</text>
</comment>
<evidence type="ECO:0000313" key="2">
    <source>
        <dbReference type="Proteomes" id="UP001281147"/>
    </source>
</evidence>
<evidence type="ECO:0000313" key="1">
    <source>
        <dbReference type="EMBL" id="KAK3707053.1"/>
    </source>
</evidence>
<dbReference type="Proteomes" id="UP001281147">
    <property type="component" value="Unassembled WGS sequence"/>
</dbReference>
<keyword evidence="2" id="KW-1185">Reference proteome</keyword>
<reference evidence="1" key="1">
    <citation type="submission" date="2023-07" db="EMBL/GenBank/DDBJ databases">
        <title>Black Yeasts Isolated from many extreme environments.</title>
        <authorList>
            <person name="Coleine C."/>
            <person name="Stajich J.E."/>
            <person name="Selbmann L."/>
        </authorList>
    </citation>
    <scope>NUCLEOTIDE SEQUENCE</scope>
    <source>
        <strain evidence="1">CCFEE 5714</strain>
    </source>
</reference>
<protein>
    <submittedName>
        <fullName evidence="1">Uncharacterized protein</fullName>
    </submittedName>
</protein>
<accession>A0ACC3MZJ9</accession>
<dbReference type="EMBL" id="JAUTXU010000114">
    <property type="protein sequence ID" value="KAK3707053.1"/>
    <property type="molecule type" value="Genomic_DNA"/>
</dbReference>
<gene>
    <name evidence="1" type="ORF">LTR37_012385</name>
</gene>
<sequence length="594" mass="65546">MQRLDAGHSRGRDEDALLHVVCALGALFFSAEHVGELESPSAALAAGRPWARRAQQLILGQLGDIAVENLMAAVLLCDYQLRMSNYGEAFMLSAITARMAQALQINLEHSTDVLCQGPASGPSASTKESRRRLMWCCYCTDSLVGSGVDQLTLIKETDIKIQLPCNERIFLLQSACITEVLEQSKFLKFLEPESLPAYPLENMGMRAYHIRYIAIRRKVLRYIKHLDTAKLPWLLDSEFAQLDAESRAWYASLPASLQFTPAAIYIRKETQQIGALVSLHYVYHQTMCDIYRIGVKTPALYKLRSAFSFPAEQTAFLTTLQTELFFHARSLASITAEALRHGPNALADSRAPTIVYDCCRVMFYYLTQIIDPSAVESKTLMSETIPLVQSNIKTLKAMQSMYPVAELLSNAAEKMLEKVGGGAGSIIPDDPYPNNDLDGAEHSAPGTPVQSAPDYVMNPLSIYRMARKKIPEKHAPEKQPVICSPAGASTGWSTLQRRSALQQASCDDSIVDPTNNTAPSPAQPFNSHGIPSQNQAAFDDLLSLFASDPSGWTWQPSDTAIGSHSESNGLPPWEPTYVDQQLDAWIGDTQQYGF</sequence>